<evidence type="ECO:0000313" key="3">
    <source>
        <dbReference type="EMBL" id="KAG5178149.1"/>
    </source>
</evidence>
<organism evidence="3 4">
    <name type="scientific">Tribonema minus</name>
    <dbReference type="NCBI Taxonomy" id="303371"/>
    <lineage>
        <taxon>Eukaryota</taxon>
        <taxon>Sar</taxon>
        <taxon>Stramenopiles</taxon>
        <taxon>Ochrophyta</taxon>
        <taxon>PX clade</taxon>
        <taxon>Xanthophyceae</taxon>
        <taxon>Tribonematales</taxon>
        <taxon>Tribonemataceae</taxon>
        <taxon>Tribonema</taxon>
    </lineage>
</organism>
<gene>
    <name evidence="3" type="ORF">JKP88DRAFT_225592</name>
</gene>
<keyword evidence="4" id="KW-1185">Reference proteome</keyword>
<evidence type="ECO:0000256" key="1">
    <source>
        <dbReference type="SAM" id="MobiDB-lite"/>
    </source>
</evidence>
<accession>A0A836CA21</accession>
<dbReference type="PANTHER" id="PTHR33219:SF14">
    <property type="entry name" value="PROTEIN COFACTOR ASSEMBLY OF COMPLEX C SUBUNIT B CCB3, CHLOROPLASTIC-RELATED"/>
    <property type="match status" value="1"/>
</dbReference>
<feature type="chain" id="PRO_5032799392" evidence="2">
    <location>
        <begin position="21"/>
        <end position="190"/>
    </location>
</feature>
<dbReference type="InterPro" id="IPR003425">
    <property type="entry name" value="CCB3/YggT"/>
</dbReference>
<proteinExistence type="predicted"/>
<dbReference type="AlphaFoldDB" id="A0A836CA21"/>
<dbReference type="PANTHER" id="PTHR33219">
    <property type="entry name" value="YLMG HOMOLOG PROTEIN 2, CHLOROPLASTIC"/>
    <property type="match status" value="1"/>
</dbReference>
<name>A0A836CA21_9STRA</name>
<keyword evidence="2" id="KW-0732">Signal</keyword>
<protein>
    <submittedName>
        <fullName evidence="3">YGGT family-domain-containing protein</fullName>
    </submittedName>
</protein>
<feature type="region of interest" description="Disordered" evidence="1">
    <location>
        <begin position="31"/>
        <end position="65"/>
    </location>
</feature>
<evidence type="ECO:0000313" key="4">
    <source>
        <dbReference type="Proteomes" id="UP000664859"/>
    </source>
</evidence>
<feature type="signal peptide" evidence="2">
    <location>
        <begin position="1"/>
        <end position="20"/>
    </location>
</feature>
<sequence length="190" mass="20616">MRTIVCKLLAVAALASGVSAFAPRPSSQIRSRTTAAVTQHHDTTVSSESQARAASTAPHVQQQERQRQQLPGLLPIALGVAASTIATPAFADVPGWVGPTRAALDPFLLYMEFAFLCRIVLSWYPQTDLNKAPQNLVAWPTEPILKPTRAVVPPAFGVDISPIVWVMILSFVREILFGQQGIFNMLSQQS</sequence>
<reference evidence="3" key="1">
    <citation type="submission" date="2021-02" db="EMBL/GenBank/DDBJ databases">
        <title>First Annotated Genome of the Yellow-green Alga Tribonema minus.</title>
        <authorList>
            <person name="Mahan K.M."/>
        </authorList>
    </citation>
    <scope>NUCLEOTIDE SEQUENCE</scope>
    <source>
        <strain evidence="3">UTEX B ZZ1240</strain>
    </source>
</reference>
<evidence type="ECO:0000256" key="2">
    <source>
        <dbReference type="SAM" id="SignalP"/>
    </source>
</evidence>
<dbReference type="EMBL" id="JAFCMP010000517">
    <property type="protein sequence ID" value="KAG5178149.1"/>
    <property type="molecule type" value="Genomic_DNA"/>
</dbReference>
<comment type="caution">
    <text evidence="3">The sequence shown here is derived from an EMBL/GenBank/DDBJ whole genome shotgun (WGS) entry which is preliminary data.</text>
</comment>
<dbReference type="OrthoDB" id="4696at2759"/>
<feature type="compositionally biased region" description="Polar residues" evidence="1">
    <location>
        <begin position="44"/>
        <end position="53"/>
    </location>
</feature>
<dbReference type="Pfam" id="PF02325">
    <property type="entry name" value="CCB3_YggT"/>
    <property type="match status" value="1"/>
</dbReference>
<dbReference type="GO" id="GO:0016020">
    <property type="term" value="C:membrane"/>
    <property type="evidence" value="ECO:0007669"/>
    <property type="project" value="InterPro"/>
</dbReference>
<dbReference type="Proteomes" id="UP000664859">
    <property type="component" value="Unassembled WGS sequence"/>
</dbReference>